<dbReference type="Gene3D" id="4.10.80.30">
    <property type="entry name" value="DNA polymerase, domain 6"/>
    <property type="match status" value="1"/>
</dbReference>
<dbReference type="Proteomes" id="UP000184386">
    <property type="component" value="Unassembled WGS sequence"/>
</dbReference>
<reference evidence="3 4" key="1">
    <citation type="submission" date="2016-11" db="EMBL/GenBank/DDBJ databases">
        <authorList>
            <person name="Jaros S."/>
            <person name="Januszkiewicz K."/>
            <person name="Wedrychowicz H."/>
        </authorList>
    </citation>
    <scope>NUCLEOTIDE SEQUENCE [LARGE SCALE GENOMIC DNA]</scope>
    <source>
        <strain evidence="3 4">DSM 15929</strain>
    </source>
</reference>
<dbReference type="GO" id="GO:0004040">
    <property type="term" value="F:amidase activity"/>
    <property type="evidence" value="ECO:0007669"/>
    <property type="project" value="InterPro"/>
</dbReference>
<dbReference type="Gene3D" id="1.10.530.10">
    <property type="match status" value="1"/>
</dbReference>
<proteinExistence type="predicted"/>
<feature type="domain" description="Mannosyl-glycoprotein endo-beta-N-acetylglucosamidase-like" evidence="2">
    <location>
        <begin position="2"/>
        <end position="150"/>
    </location>
</feature>
<name>A0A1M6S7M8_9FIRM</name>
<dbReference type="OrthoDB" id="1851050at2"/>
<protein>
    <submittedName>
        <fullName evidence="3">Flagellum-specific peptidoglycan hydrolase FlgJ</fullName>
    </submittedName>
</protein>
<evidence type="ECO:0000259" key="2">
    <source>
        <dbReference type="SMART" id="SM00047"/>
    </source>
</evidence>
<sequence>MEKKEFIKAIGAAALKYYPVYQILPSLTIAQAVLESRWGNSALAKDCCNYFGMKWSSTCGTACKEYTTREQTTEGVPYTIKAKFRKYPNLKEGIKGYYEFLQYPRYSNLKGITDYKEASEAIRKDGWATDICYSTKLIEIIRTYELWRYDLQVVYAKEPEETITPGGDSLAIIWLQVKLNRCLQGVTGFKELTLDGIYGAKTRAALLLYWKKLGWNKDGANTGWIAGIETKAALAAV</sequence>
<dbReference type="Pfam" id="PF01832">
    <property type="entry name" value="Glucosaminidase"/>
    <property type="match status" value="1"/>
</dbReference>
<dbReference type="AlphaFoldDB" id="A0A1M6S7M8"/>
<dbReference type="STRING" id="1121322.SAMN02745136_02443"/>
<evidence type="ECO:0000313" key="3">
    <source>
        <dbReference type="EMBL" id="SHK40794.1"/>
    </source>
</evidence>
<dbReference type="PANTHER" id="PTHR33308:SF9">
    <property type="entry name" value="PEPTIDOGLYCAN HYDROLASE FLGJ"/>
    <property type="match status" value="1"/>
</dbReference>
<evidence type="ECO:0000313" key="4">
    <source>
        <dbReference type="Proteomes" id="UP000184386"/>
    </source>
</evidence>
<accession>A0A1M6S7M8</accession>
<dbReference type="Gene3D" id="1.10.101.10">
    <property type="entry name" value="PGBD-like superfamily/PGBD"/>
    <property type="match status" value="1"/>
</dbReference>
<keyword evidence="4" id="KW-1185">Reference proteome</keyword>
<dbReference type="SUPFAM" id="SSF47090">
    <property type="entry name" value="PGBD-like"/>
    <property type="match status" value="1"/>
</dbReference>
<dbReference type="InterPro" id="IPR036365">
    <property type="entry name" value="PGBD-like_sf"/>
</dbReference>
<organism evidence="3 4">
    <name type="scientific">Anaerocolumna jejuensis DSM 15929</name>
    <dbReference type="NCBI Taxonomy" id="1121322"/>
    <lineage>
        <taxon>Bacteria</taxon>
        <taxon>Bacillati</taxon>
        <taxon>Bacillota</taxon>
        <taxon>Clostridia</taxon>
        <taxon>Lachnospirales</taxon>
        <taxon>Lachnospiraceae</taxon>
        <taxon>Anaerocolumna</taxon>
    </lineage>
</organism>
<dbReference type="RefSeq" id="WP_073276208.1">
    <property type="nucleotide sequence ID" value="NZ_FRAC01000011.1"/>
</dbReference>
<dbReference type="InterPro" id="IPR051056">
    <property type="entry name" value="Glycosyl_Hydrolase_73"/>
</dbReference>
<dbReference type="PANTHER" id="PTHR33308">
    <property type="entry name" value="PEPTIDOGLYCAN HYDROLASE FLGJ"/>
    <property type="match status" value="1"/>
</dbReference>
<dbReference type="SMART" id="SM00047">
    <property type="entry name" value="LYZ2"/>
    <property type="match status" value="1"/>
</dbReference>
<dbReference type="InterPro" id="IPR036366">
    <property type="entry name" value="PGBDSf"/>
</dbReference>
<gene>
    <name evidence="3" type="ORF">SAMN02745136_02443</name>
</gene>
<keyword evidence="1 3" id="KW-0378">Hydrolase</keyword>
<dbReference type="EMBL" id="FRAC01000011">
    <property type="protein sequence ID" value="SHK40794.1"/>
    <property type="molecule type" value="Genomic_DNA"/>
</dbReference>
<dbReference type="InterPro" id="IPR002901">
    <property type="entry name" value="MGlyc_endo_b_GlcNAc-like_dom"/>
</dbReference>
<evidence type="ECO:0000256" key="1">
    <source>
        <dbReference type="ARBA" id="ARBA00022801"/>
    </source>
</evidence>